<dbReference type="CDD" id="cd00156">
    <property type="entry name" value="REC"/>
    <property type="match status" value="1"/>
</dbReference>
<sequence length="125" mass="14245">MVVEDEILLLEAIARKLKLSNANVISCSSGKQALDYLDSLDHKPDAIWLDYYLGDINGIDFMQQLRKNKDWANIPVVVVSNSASPEKVDKMQKLGVKKYIIKAEHRLDELVSDIKNLVYNKKEDI</sequence>
<evidence type="ECO:0000313" key="4">
    <source>
        <dbReference type="EMBL" id="OGD85666.1"/>
    </source>
</evidence>
<evidence type="ECO:0000256" key="2">
    <source>
        <dbReference type="PROSITE-ProRule" id="PRU00169"/>
    </source>
</evidence>
<reference evidence="4 5" key="1">
    <citation type="journal article" date="2016" name="Nat. Commun.">
        <title>Thousands of microbial genomes shed light on interconnected biogeochemical processes in an aquifer system.</title>
        <authorList>
            <person name="Anantharaman K."/>
            <person name="Brown C.T."/>
            <person name="Hug L.A."/>
            <person name="Sharon I."/>
            <person name="Castelle C.J."/>
            <person name="Probst A.J."/>
            <person name="Thomas B.C."/>
            <person name="Singh A."/>
            <person name="Wilkins M.J."/>
            <person name="Karaoz U."/>
            <person name="Brodie E.L."/>
            <person name="Williams K.H."/>
            <person name="Hubbard S.S."/>
            <person name="Banfield J.F."/>
        </authorList>
    </citation>
    <scope>NUCLEOTIDE SEQUENCE [LARGE SCALE GENOMIC DNA]</scope>
</reference>
<name>A0A1F5G1C0_9BACT</name>
<dbReference type="PANTHER" id="PTHR44591">
    <property type="entry name" value="STRESS RESPONSE REGULATOR PROTEIN 1"/>
    <property type="match status" value="1"/>
</dbReference>
<dbReference type="PANTHER" id="PTHR44591:SF3">
    <property type="entry name" value="RESPONSE REGULATORY DOMAIN-CONTAINING PROTEIN"/>
    <property type="match status" value="1"/>
</dbReference>
<comment type="caution">
    <text evidence="4">The sequence shown here is derived from an EMBL/GenBank/DDBJ whole genome shotgun (WGS) entry which is preliminary data.</text>
</comment>
<protein>
    <recommendedName>
        <fullName evidence="3">Response regulatory domain-containing protein</fullName>
    </recommendedName>
</protein>
<dbReference type="GO" id="GO:0000160">
    <property type="term" value="P:phosphorelay signal transduction system"/>
    <property type="evidence" value="ECO:0007669"/>
    <property type="project" value="InterPro"/>
</dbReference>
<dbReference type="SUPFAM" id="SSF52172">
    <property type="entry name" value="CheY-like"/>
    <property type="match status" value="1"/>
</dbReference>
<dbReference type="Pfam" id="PF00072">
    <property type="entry name" value="Response_reg"/>
    <property type="match status" value="1"/>
</dbReference>
<dbReference type="AlphaFoldDB" id="A0A1F5G1C0"/>
<dbReference type="InterPro" id="IPR050595">
    <property type="entry name" value="Bact_response_regulator"/>
</dbReference>
<feature type="modified residue" description="4-aspartylphosphate" evidence="2">
    <location>
        <position position="50"/>
    </location>
</feature>
<dbReference type="Gene3D" id="3.40.50.2300">
    <property type="match status" value="1"/>
</dbReference>
<gene>
    <name evidence="4" type="ORF">A2164_03055</name>
</gene>
<feature type="domain" description="Response regulatory" evidence="3">
    <location>
        <begin position="1"/>
        <end position="117"/>
    </location>
</feature>
<dbReference type="InterPro" id="IPR011006">
    <property type="entry name" value="CheY-like_superfamily"/>
</dbReference>
<dbReference type="EMBL" id="MFAT01000059">
    <property type="protein sequence ID" value="OGD85666.1"/>
    <property type="molecule type" value="Genomic_DNA"/>
</dbReference>
<keyword evidence="1 2" id="KW-0597">Phosphoprotein</keyword>
<dbReference type="PROSITE" id="PS50110">
    <property type="entry name" value="RESPONSE_REGULATORY"/>
    <property type="match status" value="1"/>
</dbReference>
<evidence type="ECO:0000313" key="5">
    <source>
        <dbReference type="Proteomes" id="UP000176317"/>
    </source>
</evidence>
<organism evidence="4 5">
    <name type="scientific">Candidatus Curtissbacteria bacterium RBG_13_35_7</name>
    <dbReference type="NCBI Taxonomy" id="1797705"/>
    <lineage>
        <taxon>Bacteria</taxon>
        <taxon>Candidatus Curtissiibacteriota</taxon>
    </lineage>
</organism>
<proteinExistence type="predicted"/>
<dbReference type="InterPro" id="IPR001789">
    <property type="entry name" value="Sig_transdc_resp-reg_receiver"/>
</dbReference>
<evidence type="ECO:0000256" key="1">
    <source>
        <dbReference type="ARBA" id="ARBA00022553"/>
    </source>
</evidence>
<evidence type="ECO:0000259" key="3">
    <source>
        <dbReference type="PROSITE" id="PS50110"/>
    </source>
</evidence>
<accession>A0A1F5G1C0</accession>
<dbReference type="Proteomes" id="UP000176317">
    <property type="component" value="Unassembled WGS sequence"/>
</dbReference>
<dbReference type="SMART" id="SM00448">
    <property type="entry name" value="REC"/>
    <property type="match status" value="1"/>
</dbReference>